<feature type="compositionally biased region" description="Polar residues" evidence="1">
    <location>
        <begin position="46"/>
        <end position="55"/>
    </location>
</feature>
<evidence type="ECO:0000313" key="2">
    <source>
        <dbReference type="EMBL" id="SCW66120.1"/>
    </source>
</evidence>
<proteinExistence type="predicted"/>
<dbReference type="OrthoDB" id="7596641at2"/>
<evidence type="ECO:0000313" key="3">
    <source>
        <dbReference type="Proteomes" id="UP000199150"/>
    </source>
</evidence>
<evidence type="ECO:0000256" key="1">
    <source>
        <dbReference type="SAM" id="MobiDB-lite"/>
    </source>
</evidence>
<dbReference type="Proteomes" id="UP000199150">
    <property type="component" value="Unassembled WGS sequence"/>
</dbReference>
<dbReference type="STRING" id="260084.SAMN02927928_2495"/>
<dbReference type="RefSeq" id="WP_090648431.1">
    <property type="nucleotide sequence ID" value="NZ_CBCRYE010000002.1"/>
</dbReference>
<dbReference type="EMBL" id="FMTS01000004">
    <property type="protein sequence ID" value="SCW66120.1"/>
    <property type="molecule type" value="Genomic_DNA"/>
</dbReference>
<feature type="region of interest" description="Disordered" evidence="1">
    <location>
        <begin position="42"/>
        <end position="79"/>
    </location>
</feature>
<accession>A0A1G4SAI2</accession>
<feature type="compositionally biased region" description="Basic and acidic residues" evidence="1">
    <location>
        <begin position="61"/>
        <end position="79"/>
    </location>
</feature>
<gene>
    <name evidence="2" type="ORF">SAMN02927928_2495</name>
</gene>
<evidence type="ECO:0008006" key="4">
    <source>
        <dbReference type="Google" id="ProtNLM"/>
    </source>
</evidence>
<dbReference type="Pfam" id="PF09954">
    <property type="entry name" value="DUF2188"/>
    <property type="match status" value="1"/>
</dbReference>
<sequence>MPKVIYKVVQHDGGWAYTVDGTFSETFASHDLALQAARKAAREQTAPGSDTSISYEGTDGVWHDELAHGGDRPETSVEG</sequence>
<protein>
    <recommendedName>
        <fullName evidence="4">DUF2188 domain-containing protein</fullName>
    </recommendedName>
</protein>
<reference evidence="3" key="1">
    <citation type="submission" date="2016-10" db="EMBL/GenBank/DDBJ databases">
        <authorList>
            <person name="Varghese N."/>
            <person name="Submissions S."/>
        </authorList>
    </citation>
    <scope>NUCLEOTIDE SEQUENCE [LARGE SCALE GENOMIC DNA]</scope>
    <source>
        <strain evidence="3">CGMCC 1.3431</strain>
    </source>
</reference>
<keyword evidence="3" id="KW-1185">Reference proteome</keyword>
<name>A0A1G4SAI2_9CAUL</name>
<dbReference type="AlphaFoldDB" id="A0A1G4SAI2"/>
<dbReference type="InterPro" id="IPR018691">
    <property type="entry name" value="DUF2188"/>
</dbReference>
<organism evidence="2 3">
    <name type="scientific">Asticcacaulis taihuensis</name>
    <dbReference type="NCBI Taxonomy" id="260084"/>
    <lineage>
        <taxon>Bacteria</taxon>
        <taxon>Pseudomonadati</taxon>
        <taxon>Pseudomonadota</taxon>
        <taxon>Alphaproteobacteria</taxon>
        <taxon>Caulobacterales</taxon>
        <taxon>Caulobacteraceae</taxon>
        <taxon>Asticcacaulis</taxon>
    </lineage>
</organism>